<evidence type="ECO:0000313" key="1">
    <source>
        <dbReference type="EMBL" id="MBU3077960.1"/>
    </source>
</evidence>
<reference evidence="1 2" key="1">
    <citation type="submission" date="2021-06" db="EMBL/GenBank/DDBJ databases">
        <title>Sphingomonas sp. XMGL2, whole genome shotgun sequencing project.</title>
        <authorList>
            <person name="Zhao G."/>
            <person name="Shen L."/>
        </authorList>
    </citation>
    <scope>NUCLEOTIDE SEQUENCE [LARGE SCALE GENOMIC DNA]</scope>
    <source>
        <strain evidence="1 2">XMGL2</strain>
    </source>
</reference>
<protein>
    <submittedName>
        <fullName evidence="1">Uncharacterized protein</fullName>
    </submittedName>
</protein>
<dbReference type="Proteomes" id="UP000776276">
    <property type="component" value="Unassembled WGS sequence"/>
</dbReference>
<comment type="caution">
    <text evidence="1">The sequence shown here is derived from an EMBL/GenBank/DDBJ whole genome shotgun (WGS) entry which is preliminary data.</text>
</comment>
<proteinExistence type="predicted"/>
<keyword evidence="2" id="KW-1185">Reference proteome</keyword>
<accession>A0ABS6BI27</accession>
<organism evidence="1 2">
    <name type="scientific">Sphingomonas quercus</name>
    <dbReference type="NCBI Taxonomy" id="2842451"/>
    <lineage>
        <taxon>Bacteria</taxon>
        <taxon>Pseudomonadati</taxon>
        <taxon>Pseudomonadota</taxon>
        <taxon>Alphaproteobacteria</taxon>
        <taxon>Sphingomonadales</taxon>
        <taxon>Sphingomonadaceae</taxon>
        <taxon>Sphingomonas</taxon>
    </lineage>
</organism>
<dbReference type="RefSeq" id="WP_216323351.1">
    <property type="nucleotide sequence ID" value="NZ_JAHKRT010000004.1"/>
</dbReference>
<name>A0ABS6BI27_9SPHN</name>
<evidence type="ECO:0000313" key="2">
    <source>
        <dbReference type="Proteomes" id="UP000776276"/>
    </source>
</evidence>
<gene>
    <name evidence="1" type="ORF">KOF26_08795</name>
</gene>
<dbReference type="EMBL" id="JAHKRT010000004">
    <property type="protein sequence ID" value="MBU3077960.1"/>
    <property type="molecule type" value="Genomic_DNA"/>
</dbReference>
<sequence length="60" mass="6829">MLHYRLYTLSDGGGGISSGADLLAETDEEAIRQAERAEPIRAYEVWQGTRRVHTRPRNEE</sequence>